<feature type="transmembrane region" description="Helical" evidence="13">
    <location>
        <begin position="20"/>
        <end position="44"/>
    </location>
</feature>
<evidence type="ECO:0000256" key="8">
    <source>
        <dbReference type="ARBA" id="ARBA00022723"/>
    </source>
</evidence>
<keyword evidence="7 13" id="KW-0812">Transmembrane</keyword>
<feature type="transmembrane region" description="Helical" evidence="13">
    <location>
        <begin position="489"/>
        <end position="512"/>
    </location>
</feature>
<keyword evidence="4 13" id="KW-1003">Cell membrane</keyword>
<keyword evidence="11 13" id="KW-0408">Iron</keyword>
<proteinExistence type="inferred from homology"/>
<keyword evidence="3 13" id="KW-0813">Transport</keyword>
<reference evidence="14" key="2">
    <citation type="journal article" date="2021" name="PeerJ">
        <title>Extensive microbial diversity within the chicken gut microbiome revealed by metagenomics and culture.</title>
        <authorList>
            <person name="Gilroy R."/>
            <person name="Ravi A."/>
            <person name="Getino M."/>
            <person name="Pursley I."/>
            <person name="Horton D.L."/>
            <person name="Alikhan N.F."/>
            <person name="Baker D."/>
            <person name="Gharbi K."/>
            <person name="Hall N."/>
            <person name="Watson M."/>
            <person name="Adriaenssens E.M."/>
            <person name="Foster-Nyarko E."/>
            <person name="Jarju S."/>
            <person name="Secka A."/>
            <person name="Antonio M."/>
            <person name="Oren A."/>
            <person name="Chaudhuri R.R."/>
            <person name="La Ragione R."/>
            <person name="Hildebrand F."/>
            <person name="Pallen M.J."/>
        </authorList>
    </citation>
    <scope>NUCLEOTIDE SEQUENCE</scope>
    <source>
        <strain evidence="14">ChiHjej13B12-12457</strain>
    </source>
</reference>
<keyword evidence="10 13" id="KW-1133">Transmembrane helix</keyword>
<feature type="transmembrane region" description="Helical" evidence="13">
    <location>
        <begin position="401"/>
        <end position="428"/>
    </location>
</feature>
<evidence type="ECO:0000256" key="9">
    <source>
        <dbReference type="ARBA" id="ARBA00022982"/>
    </source>
</evidence>
<keyword evidence="9 13" id="KW-0249">Electron transport</keyword>
<dbReference type="GO" id="GO:0070069">
    <property type="term" value="C:cytochrome complex"/>
    <property type="evidence" value="ECO:0007669"/>
    <property type="project" value="UniProtKB-UniRule"/>
</dbReference>
<feature type="transmembrane region" description="Helical" evidence="13">
    <location>
        <begin position="56"/>
        <end position="75"/>
    </location>
</feature>
<dbReference type="GO" id="GO:0020037">
    <property type="term" value="F:heme binding"/>
    <property type="evidence" value="ECO:0007669"/>
    <property type="project" value="TreeGrafter"/>
</dbReference>
<comment type="caution">
    <text evidence="14">The sequence shown here is derived from an EMBL/GenBank/DDBJ whole genome shotgun (WGS) entry which is preliminary data.</text>
</comment>
<evidence type="ECO:0000256" key="10">
    <source>
        <dbReference type="ARBA" id="ARBA00022989"/>
    </source>
</evidence>
<protein>
    <submittedName>
        <fullName evidence="14">Cytochrome ubiquinol oxidase subunit I</fullName>
    </submittedName>
</protein>
<evidence type="ECO:0000256" key="11">
    <source>
        <dbReference type="ARBA" id="ARBA00023004"/>
    </source>
</evidence>
<evidence type="ECO:0000256" key="5">
    <source>
        <dbReference type="ARBA" id="ARBA00022519"/>
    </source>
</evidence>
<dbReference type="GO" id="GO:0005886">
    <property type="term" value="C:plasma membrane"/>
    <property type="evidence" value="ECO:0007669"/>
    <property type="project" value="UniProtKB-SubCell"/>
</dbReference>
<dbReference type="InterPro" id="IPR002585">
    <property type="entry name" value="Cyt-d_ubiquinol_oxidase_su_1"/>
</dbReference>
<keyword evidence="6 13" id="KW-0349">Heme</keyword>
<accession>A0A9D1J652</accession>
<feature type="transmembrane region" description="Helical" evidence="13">
    <location>
        <begin position="440"/>
        <end position="462"/>
    </location>
</feature>
<dbReference type="GO" id="GO:0046872">
    <property type="term" value="F:metal ion binding"/>
    <property type="evidence" value="ECO:0007669"/>
    <property type="project" value="UniProtKB-UniRule"/>
</dbReference>
<evidence type="ECO:0000256" key="6">
    <source>
        <dbReference type="ARBA" id="ARBA00022617"/>
    </source>
</evidence>
<evidence type="ECO:0000256" key="1">
    <source>
        <dbReference type="ARBA" id="ARBA00004429"/>
    </source>
</evidence>
<evidence type="ECO:0000256" key="3">
    <source>
        <dbReference type="ARBA" id="ARBA00022448"/>
    </source>
</evidence>
<feature type="transmembrane region" description="Helical" evidence="13">
    <location>
        <begin position="95"/>
        <end position="120"/>
    </location>
</feature>
<evidence type="ECO:0000256" key="2">
    <source>
        <dbReference type="ARBA" id="ARBA00009819"/>
    </source>
</evidence>
<feature type="transmembrane region" description="Helical" evidence="13">
    <location>
        <begin position="193"/>
        <end position="210"/>
    </location>
</feature>
<evidence type="ECO:0000256" key="7">
    <source>
        <dbReference type="ARBA" id="ARBA00022692"/>
    </source>
</evidence>
<dbReference type="Proteomes" id="UP000886744">
    <property type="component" value="Unassembled WGS sequence"/>
</dbReference>
<reference evidence="14" key="1">
    <citation type="submission" date="2020-10" db="EMBL/GenBank/DDBJ databases">
        <authorList>
            <person name="Gilroy R."/>
        </authorList>
    </citation>
    <scope>NUCLEOTIDE SEQUENCE</scope>
    <source>
        <strain evidence="14">ChiHjej13B12-12457</strain>
    </source>
</reference>
<dbReference type="EMBL" id="DVHI01000030">
    <property type="protein sequence ID" value="HIR62332.1"/>
    <property type="molecule type" value="Genomic_DNA"/>
</dbReference>
<keyword evidence="12 13" id="KW-0472">Membrane</keyword>
<dbReference type="GO" id="GO:0009055">
    <property type="term" value="F:electron transfer activity"/>
    <property type="evidence" value="ECO:0007669"/>
    <property type="project" value="UniProtKB-UniRule"/>
</dbReference>
<dbReference type="PANTHER" id="PTHR30365">
    <property type="entry name" value="CYTOCHROME D UBIQUINOL OXIDASE"/>
    <property type="match status" value="1"/>
</dbReference>
<dbReference type="PIRSF" id="PIRSF006446">
    <property type="entry name" value="Cyt_quinol_oxidase_1"/>
    <property type="match status" value="1"/>
</dbReference>
<sequence length="520" mass="58268">MLLTTLVDLSRWQFALTAMYHWLFVPLTLGLGFLIAFMETRYVMTGDEFWKRTTKFWMKLFAVNFAMGVATGIILEFEFGTNWSNYSWFVGDIFGAPLAIEGIFAFFMESTFFAVMYFGWNKVSKKAHLVSTWLTAIGTNLSAIWILIANSWMQYPIGMEFNPDTARSEMTDFWQVVFSPVAINKFLHSVTNGYVLASIFVIAVSSWFLLRKREQTLARKSIRIASVFGIISLAVLIGTGDGSAYNVAKVQPMKLAAMEGLYDGSEKAPLVAVGILNPDKDIIGGEGADEDPYLFEISFPNMLSFLATRQADGFVPGINDIIKGGYEFTDREGNTYIEPSFAEKKAMGTAAVTALADYQTAKESGDTQAMAQAEAVLEQNFDYFGYHYVEEPEDLVPNVPLVFYAFHIMVALGMFFILLFILYIIFEWKNLIVKDKHKWLLWLGIISVPLVYICSQSGWIVAEVGRQPWTIQNLLPVNAAVSGVESGNVLTTLIIFAILFTAMLCVEISIMLKQIKKGGE</sequence>
<feature type="transmembrane region" description="Helical" evidence="13">
    <location>
        <begin position="132"/>
        <end position="153"/>
    </location>
</feature>
<evidence type="ECO:0000313" key="14">
    <source>
        <dbReference type="EMBL" id="HIR62332.1"/>
    </source>
</evidence>
<evidence type="ECO:0000256" key="12">
    <source>
        <dbReference type="ARBA" id="ARBA00023136"/>
    </source>
</evidence>
<keyword evidence="8 13" id="KW-0479">Metal-binding</keyword>
<evidence type="ECO:0000256" key="13">
    <source>
        <dbReference type="PIRNR" id="PIRNR006446"/>
    </source>
</evidence>
<evidence type="ECO:0000256" key="4">
    <source>
        <dbReference type="ARBA" id="ARBA00022475"/>
    </source>
</evidence>
<comment type="similarity">
    <text evidence="2 13">Belongs to the cytochrome ubiquinol oxidase subunit 1 family.</text>
</comment>
<dbReference type="AlphaFoldDB" id="A0A9D1J652"/>
<organism evidence="14 15">
    <name type="scientific">Candidatus Coprenecus avistercoris</name>
    <dbReference type="NCBI Taxonomy" id="2840730"/>
    <lineage>
        <taxon>Bacteria</taxon>
        <taxon>Pseudomonadati</taxon>
        <taxon>Bacteroidota</taxon>
        <taxon>Bacteroidia</taxon>
        <taxon>Bacteroidales</taxon>
        <taxon>Rikenellaceae</taxon>
        <taxon>Rikenellaceae incertae sedis</taxon>
        <taxon>Candidatus Coprenecus</taxon>
    </lineage>
</organism>
<gene>
    <name evidence="14" type="ORF">IAC94_02260</name>
</gene>
<feature type="transmembrane region" description="Helical" evidence="13">
    <location>
        <begin position="222"/>
        <end position="240"/>
    </location>
</feature>
<name>A0A9D1J652_9BACT</name>
<evidence type="ECO:0000313" key="15">
    <source>
        <dbReference type="Proteomes" id="UP000886744"/>
    </source>
</evidence>
<comment type="subcellular location">
    <subcellularLocation>
        <location evidence="1">Cell inner membrane</location>
        <topology evidence="1">Multi-pass membrane protein</topology>
    </subcellularLocation>
</comment>
<dbReference type="PANTHER" id="PTHR30365:SF0">
    <property type="entry name" value="CYTOCHROME BD-I UBIQUINOL OXIDASE SUBUNIT 1"/>
    <property type="match status" value="1"/>
</dbReference>
<dbReference type="GO" id="GO:0019646">
    <property type="term" value="P:aerobic electron transport chain"/>
    <property type="evidence" value="ECO:0007669"/>
    <property type="project" value="InterPro"/>
</dbReference>
<keyword evidence="5" id="KW-0997">Cell inner membrane</keyword>
<dbReference type="Pfam" id="PF01654">
    <property type="entry name" value="Cyt_bd_oxida_I"/>
    <property type="match status" value="1"/>
</dbReference>
<dbReference type="GO" id="GO:0016682">
    <property type="term" value="F:oxidoreductase activity, acting on diphenols and related substances as donors, oxygen as acceptor"/>
    <property type="evidence" value="ECO:0007669"/>
    <property type="project" value="TreeGrafter"/>
</dbReference>